<name>F5L8Y9_CALTT</name>
<feature type="domain" description="Bacillithiol biosynthesis BshC N-terminal Rossmann-like" evidence="3">
    <location>
        <begin position="4"/>
        <end position="384"/>
    </location>
</feature>
<dbReference type="InterPro" id="IPR011199">
    <property type="entry name" value="Bacillithiol_biosynth_BshC"/>
</dbReference>
<dbReference type="EC" id="6.-.-.-" evidence="2"/>
<comment type="function">
    <text evidence="2">Involved in bacillithiol (BSH) biosynthesis. May catalyze the last step of the pathway, the addition of cysteine to glucosamine malate (GlcN-Mal) to generate BSH.</text>
</comment>
<proteinExistence type="inferred from homology"/>
<evidence type="ECO:0000259" key="4">
    <source>
        <dbReference type="Pfam" id="PF24850"/>
    </source>
</evidence>
<dbReference type="PIRSF" id="PIRSF012535">
    <property type="entry name" value="UCP012535"/>
    <property type="match status" value="1"/>
</dbReference>
<dbReference type="eggNOG" id="COG4365">
    <property type="taxonomic scope" value="Bacteria"/>
</dbReference>
<evidence type="ECO:0000313" key="6">
    <source>
        <dbReference type="Proteomes" id="UP000010716"/>
    </source>
</evidence>
<feature type="domain" description="Bacillithiol biosynthesis BshC C-terminal coiled-coil" evidence="4">
    <location>
        <begin position="387"/>
        <end position="544"/>
    </location>
</feature>
<dbReference type="InterPro" id="IPR055398">
    <property type="entry name" value="Rossmann-like_BshC"/>
</dbReference>
<dbReference type="AlphaFoldDB" id="F5L8Y9"/>
<dbReference type="Pfam" id="PF10079">
    <property type="entry name" value="Rossmann-like_BshC"/>
    <property type="match status" value="1"/>
</dbReference>
<reference evidence="5 6" key="1">
    <citation type="journal article" date="2011" name="J. Bacteriol.">
        <title>Draft genome sequence of the thermoalkaliphilic Caldalkalibacillus thermarum strain TA2.A1.</title>
        <authorList>
            <person name="Kalamorz F."/>
            <person name="Keis S."/>
            <person name="McMillan D.G."/>
            <person name="Olsson K."/>
            <person name="Stanton J.A."/>
            <person name="Stockwell P."/>
            <person name="Black M.A."/>
            <person name="Klingeman D.M."/>
            <person name="Land M.L."/>
            <person name="Han C.S."/>
            <person name="Martin S.L."/>
            <person name="Becher S.A."/>
            <person name="Peddie C.J."/>
            <person name="Morgan H.W."/>
            <person name="Matthies D."/>
            <person name="Preiss L."/>
            <person name="Meier T."/>
            <person name="Brown S.D."/>
            <person name="Cook G.M."/>
        </authorList>
    </citation>
    <scope>NUCLEOTIDE SEQUENCE [LARGE SCALE GENOMIC DNA]</scope>
    <source>
        <strain evidence="5 6">TA2.A1</strain>
    </source>
</reference>
<dbReference type="Proteomes" id="UP000010716">
    <property type="component" value="Unassembled WGS sequence"/>
</dbReference>
<gene>
    <name evidence="2" type="primary">bshC</name>
    <name evidence="5" type="ORF">CathTA2_2294</name>
</gene>
<dbReference type="InterPro" id="IPR055399">
    <property type="entry name" value="CC_BshC"/>
</dbReference>
<dbReference type="GO" id="GO:0016874">
    <property type="term" value="F:ligase activity"/>
    <property type="evidence" value="ECO:0007669"/>
    <property type="project" value="UniProtKB-UniRule"/>
</dbReference>
<dbReference type="Pfam" id="PF24850">
    <property type="entry name" value="CC_BshC"/>
    <property type="match status" value="1"/>
</dbReference>
<comment type="similarity">
    <text evidence="2">Belongs to the BshC family.</text>
</comment>
<evidence type="ECO:0000259" key="3">
    <source>
        <dbReference type="Pfam" id="PF10079"/>
    </source>
</evidence>
<dbReference type="EMBL" id="AFCE01000154">
    <property type="protein sequence ID" value="EGL82163.1"/>
    <property type="molecule type" value="Genomic_DNA"/>
</dbReference>
<evidence type="ECO:0000256" key="2">
    <source>
        <dbReference type="HAMAP-Rule" id="MF_01867"/>
    </source>
</evidence>
<dbReference type="OrthoDB" id="9765151at2"/>
<sequence length="547" mass="64103">MELKIKEYDLPQINTFATDYVNQQVQALQFFHYDPFDKDSYKRRWRELRERTFARGPLAEVIRAQMARWTLSPAQEEQLQRLQQEESVVVLGGQQAGLLTGPMYTLYKAVTILKVARTQEEQLGVPVVPVFWIAGEDHDFQEINHVFVPRAKGAGMEKLSLSDPHGQVRQSIDHRPFPRREILSWLENVFEQWPQTEFTEEVRHLVLDTLHKADTYTAFFAGLMHQLFTQYGLLLVNSADPALRRLESSVFETILTHYDLIDGHVRQQIKRMEEQGYTPQITLGEHPALLFIYENKERLLLEKKGAQFQTKNGQSVYSEAELLDLAKNEPWQFSNNVITRPFMQESLFPTLTFVAGPGEIAYWALYGTYFEAFNMRLPVIMPRLNLTLVEPNICHLLEKHNIDIQTVFGSFEAFREQWLAEQDELGLEQSFAQVKQEVVRLYQPLLEKVCRINKGMEQLGRKNLDKVLEQVDYFHKRAMAAFKTQHEAAIRHFDKVEQALYPEGRLQERVYYPFHFFNKHGFQLLEVLMQQSFCFNGKHKLVYLHVE</sequence>
<organism evidence="5 6">
    <name type="scientific">Caldalkalibacillus thermarum (strain TA2.A1)</name>
    <dbReference type="NCBI Taxonomy" id="986075"/>
    <lineage>
        <taxon>Bacteria</taxon>
        <taxon>Bacillati</taxon>
        <taxon>Bacillota</taxon>
        <taxon>Bacilli</taxon>
        <taxon>Bacillales</taxon>
        <taxon>Bacillaceae</taxon>
        <taxon>Caldalkalibacillus</taxon>
    </lineage>
</organism>
<evidence type="ECO:0000256" key="1">
    <source>
        <dbReference type="ARBA" id="ARBA00022598"/>
    </source>
</evidence>
<dbReference type="NCBIfam" id="TIGR03998">
    <property type="entry name" value="thiol_BshC"/>
    <property type="match status" value="1"/>
</dbReference>
<comment type="caution">
    <text evidence="5">The sequence shown here is derived from an EMBL/GenBank/DDBJ whole genome shotgun (WGS) entry which is preliminary data.</text>
</comment>
<evidence type="ECO:0000313" key="5">
    <source>
        <dbReference type="EMBL" id="EGL82163.1"/>
    </source>
</evidence>
<dbReference type="RefSeq" id="WP_007505624.1">
    <property type="nucleotide sequence ID" value="NZ_AFCE01000154.1"/>
</dbReference>
<keyword evidence="1 2" id="KW-0436">Ligase</keyword>
<dbReference type="HAMAP" id="MF_01867">
    <property type="entry name" value="BshC"/>
    <property type="match status" value="1"/>
</dbReference>
<protein>
    <recommendedName>
        <fullName evidence="2">Putative cysteine ligase BshC</fullName>
        <ecNumber evidence="2">6.-.-.-</ecNumber>
    </recommendedName>
</protein>
<accession>F5L8Y9</accession>